<keyword evidence="3" id="KW-1185">Reference proteome</keyword>
<organism evidence="2 3">
    <name type="scientific">Williamsia limnetica</name>
    <dbReference type="NCBI Taxonomy" id="882452"/>
    <lineage>
        <taxon>Bacteria</taxon>
        <taxon>Bacillati</taxon>
        <taxon>Actinomycetota</taxon>
        <taxon>Actinomycetes</taxon>
        <taxon>Mycobacteriales</taxon>
        <taxon>Nocardiaceae</taxon>
        <taxon>Williamsia</taxon>
    </lineage>
</organism>
<evidence type="ECO:0000256" key="1">
    <source>
        <dbReference type="SAM" id="Phobius"/>
    </source>
</evidence>
<keyword evidence="1" id="KW-0472">Membrane</keyword>
<keyword evidence="1" id="KW-0812">Transmembrane</keyword>
<protein>
    <submittedName>
        <fullName evidence="2">Uncharacterized protein</fullName>
    </submittedName>
</protein>
<reference evidence="2 3" key="1">
    <citation type="submission" date="2018-06" db="EMBL/GenBank/DDBJ databases">
        <title>Genomic Encyclopedia of Type Strains, Phase IV (KMG-IV): sequencing the most valuable type-strain genomes for metagenomic binning, comparative biology and taxonomic classification.</title>
        <authorList>
            <person name="Goeker M."/>
        </authorList>
    </citation>
    <scope>NUCLEOTIDE SEQUENCE [LARGE SCALE GENOMIC DNA]</scope>
    <source>
        <strain evidence="2 3">DSM 45521</strain>
    </source>
</reference>
<dbReference type="AlphaFoldDB" id="A0A318REB5"/>
<keyword evidence="1" id="KW-1133">Transmembrane helix</keyword>
<accession>A0A318REB5</accession>
<dbReference type="EMBL" id="QJSP01000016">
    <property type="protein sequence ID" value="PYE13561.1"/>
    <property type="molecule type" value="Genomic_DNA"/>
</dbReference>
<gene>
    <name evidence="2" type="ORF">DFR67_116115</name>
</gene>
<sequence>MFFASTFVGRETGFAGTGLLGVGSSHGHNVTKVLLRIRFSYSTFNLLPYIIYIIGVTSCGTQAFVTSDETICESRTPSPGYDH</sequence>
<dbReference type="Proteomes" id="UP000247591">
    <property type="component" value="Unassembled WGS sequence"/>
</dbReference>
<evidence type="ECO:0000313" key="2">
    <source>
        <dbReference type="EMBL" id="PYE13561.1"/>
    </source>
</evidence>
<evidence type="ECO:0000313" key="3">
    <source>
        <dbReference type="Proteomes" id="UP000247591"/>
    </source>
</evidence>
<comment type="caution">
    <text evidence="2">The sequence shown here is derived from an EMBL/GenBank/DDBJ whole genome shotgun (WGS) entry which is preliminary data.</text>
</comment>
<proteinExistence type="predicted"/>
<name>A0A318REB5_WILLI</name>
<feature type="transmembrane region" description="Helical" evidence="1">
    <location>
        <begin position="46"/>
        <end position="65"/>
    </location>
</feature>